<dbReference type="EMBL" id="JBBWRZ010000002">
    <property type="protein sequence ID" value="KAK8243411.1"/>
    <property type="molecule type" value="Genomic_DNA"/>
</dbReference>
<evidence type="ECO:0000313" key="8">
    <source>
        <dbReference type="EMBL" id="KAK8243411.1"/>
    </source>
</evidence>
<gene>
    <name evidence="8" type="ORF">HDK90DRAFT_122711</name>
</gene>
<name>A0ABR1YXG4_9PEZI</name>
<sequence>MRLHTVVQPSLRLPRSQQRPRASHIFVKQLNGHIRGIATNIAPDFDHLFRYDAGRWLWDEETRLRERYKRFNVPELQNAAAEKVGAKKCVSISKLAEGGPNRVFRLVMDNGASVIARIPRPVSQVQSRMMASEVATMDLARTILDIPVPKVLGWQGDAENPVQSEYMLMEEAFGVPLFTIWDDMSIYQKEAIVDEVIGIEKKLLSLSFSRYGNLYHAEDACPKCESFKVAGSLPQQLKEDVERRFVIGPVVDEDFWKDERARMDIDRGPWTRPEDYLKAIAHREIAWLSQHAGLAPRRAEKQLLPRKFEDDPRVHIGLYRKFEAVVDGMLPRNRDILRSTLWHFDLGAANLFVQDGKISSVIDWQGAWAGPLLFQARHPRLVSYAGELTLSVPEEYEPMEDEDEKAAVRTKIERSIIVVEYQEKTARENPTLDEAFKTPCGKVLQQTVAHASNTWDEDLIALRQCLIRVVRYWDEINGEIPCAIEMTAEEMQANADGAEDWNAVADLWDTLSGIVQRDGWVSHENYEGACEVFALFKKIGLEHFEGEQREDFERITRWVAEKDLP</sequence>
<dbReference type="PANTHER" id="PTHR36091:SF1">
    <property type="entry name" value="ALTERED INHERITANCE OF MITOCHONDRIA PROTEIN 9, MITOCHONDRIAL"/>
    <property type="match status" value="1"/>
</dbReference>
<accession>A0ABR1YXG4</accession>
<dbReference type="PANTHER" id="PTHR36091">
    <property type="entry name" value="ALTERED INHERITANCE OF MITOCHONDRIA PROTEIN 9, MITOCHONDRIAL"/>
    <property type="match status" value="1"/>
</dbReference>
<keyword evidence="9" id="KW-1185">Reference proteome</keyword>
<reference evidence="8 9" key="1">
    <citation type="submission" date="2024-04" db="EMBL/GenBank/DDBJ databases">
        <title>Phyllosticta paracitricarpa is synonymous to the EU quarantine fungus P. citricarpa based on phylogenomic analyses.</title>
        <authorList>
            <consortium name="Lawrence Berkeley National Laboratory"/>
            <person name="Van Ingen-Buijs V.A."/>
            <person name="Van Westerhoven A.C."/>
            <person name="Haridas S."/>
            <person name="Skiadas P."/>
            <person name="Martin F."/>
            <person name="Groenewald J.Z."/>
            <person name="Crous P.W."/>
            <person name="Seidl M.F."/>
        </authorList>
    </citation>
    <scope>NUCLEOTIDE SEQUENCE [LARGE SCALE GENOMIC DNA]</scope>
    <source>
        <strain evidence="8 9">CBS 123374</strain>
    </source>
</reference>
<feature type="domain" description="Aminoglycoside phosphotransferase" evidence="7">
    <location>
        <begin position="92"/>
        <end position="373"/>
    </location>
</feature>
<keyword evidence="5" id="KW-0496">Mitochondrion</keyword>
<dbReference type="InterPro" id="IPR051035">
    <property type="entry name" value="Mito_inheritance_9"/>
</dbReference>
<evidence type="ECO:0000256" key="4">
    <source>
        <dbReference type="ARBA" id="ARBA00022946"/>
    </source>
</evidence>
<evidence type="ECO:0000256" key="5">
    <source>
        <dbReference type="ARBA" id="ARBA00023128"/>
    </source>
</evidence>
<evidence type="ECO:0000256" key="1">
    <source>
        <dbReference type="ARBA" id="ARBA00004173"/>
    </source>
</evidence>
<evidence type="ECO:0000256" key="3">
    <source>
        <dbReference type="ARBA" id="ARBA00016197"/>
    </source>
</evidence>
<comment type="subcellular location">
    <subcellularLocation>
        <location evidence="1">Mitochondrion</location>
    </subcellularLocation>
</comment>
<comment type="similarity">
    <text evidence="2">Belongs to the AIM9 family.</text>
</comment>
<protein>
    <recommendedName>
        <fullName evidence="3">Altered inheritance of mitochondria protein 9, mitochondrial</fullName>
    </recommendedName>
    <alternativeName>
        <fullName evidence="6">Found in mitochondrial proteome protein 29</fullName>
    </alternativeName>
</protein>
<dbReference type="InterPro" id="IPR011009">
    <property type="entry name" value="Kinase-like_dom_sf"/>
</dbReference>
<dbReference type="Pfam" id="PF01636">
    <property type="entry name" value="APH"/>
    <property type="match status" value="1"/>
</dbReference>
<dbReference type="Gene3D" id="3.90.1200.10">
    <property type="match status" value="1"/>
</dbReference>
<evidence type="ECO:0000256" key="2">
    <source>
        <dbReference type="ARBA" id="ARBA00005543"/>
    </source>
</evidence>
<organism evidence="8 9">
    <name type="scientific">Phyllosticta capitalensis</name>
    <dbReference type="NCBI Taxonomy" id="121624"/>
    <lineage>
        <taxon>Eukaryota</taxon>
        <taxon>Fungi</taxon>
        <taxon>Dikarya</taxon>
        <taxon>Ascomycota</taxon>
        <taxon>Pezizomycotina</taxon>
        <taxon>Dothideomycetes</taxon>
        <taxon>Dothideomycetes incertae sedis</taxon>
        <taxon>Botryosphaeriales</taxon>
        <taxon>Phyllostictaceae</taxon>
        <taxon>Phyllosticta</taxon>
    </lineage>
</organism>
<evidence type="ECO:0000256" key="6">
    <source>
        <dbReference type="ARBA" id="ARBA00031849"/>
    </source>
</evidence>
<evidence type="ECO:0000313" key="9">
    <source>
        <dbReference type="Proteomes" id="UP001492380"/>
    </source>
</evidence>
<comment type="caution">
    <text evidence="8">The sequence shown here is derived from an EMBL/GenBank/DDBJ whole genome shotgun (WGS) entry which is preliminary data.</text>
</comment>
<dbReference type="SUPFAM" id="SSF56112">
    <property type="entry name" value="Protein kinase-like (PK-like)"/>
    <property type="match status" value="1"/>
</dbReference>
<keyword evidence="4" id="KW-0809">Transit peptide</keyword>
<dbReference type="Proteomes" id="UP001492380">
    <property type="component" value="Unassembled WGS sequence"/>
</dbReference>
<dbReference type="InterPro" id="IPR002575">
    <property type="entry name" value="Aminoglycoside_PTrfase"/>
</dbReference>
<evidence type="ECO:0000259" key="7">
    <source>
        <dbReference type="Pfam" id="PF01636"/>
    </source>
</evidence>
<proteinExistence type="inferred from homology"/>